<proteinExistence type="predicted"/>
<sequence length="76" mass="8190">MVAAESYTCELSADIVRIYSSDFCMVGVCLVFYYAADATQVARTEICLGVHARSFGFADLASGIGLHCGAVKSRWD</sequence>
<evidence type="ECO:0000313" key="1">
    <source>
        <dbReference type="EMBL" id="PNH26670.1"/>
    </source>
</evidence>
<accession>A0AA44WCS7</accession>
<organism evidence="1 2">
    <name type="scientific">Verticillium dahliae</name>
    <name type="common">Verticillium wilt</name>
    <dbReference type="NCBI Taxonomy" id="27337"/>
    <lineage>
        <taxon>Eukaryota</taxon>
        <taxon>Fungi</taxon>
        <taxon>Dikarya</taxon>
        <taxon>Ascomycota</taxon>
        <taxon>Pezizomycotina</taxon>
        <taxon>Sordariomycetes</taxon>
        <taxon>Hypocreomycetidae</taxon>
        <taxon>Glomerellales</taxon>
        <taxon>Plectosphaerellaceae</taxon>
        <taxon>Verticillium</taxon>
    </lineage>
</organism>
<gene>
    <name evidence="1" type="ORF">BJF96_g10011</name>
</gene>
<reference evidence="1 2" key="1">
    <citation type="submission" date="2017-12" db="EMBL/GenBank/DDBJ databases">
        <title>Comparative genomics yields insights into virulence evolution of Verticillium dahliae.</title>
        <authorList>
            <person name="Fan R."/>
            <person name="Armitage A.D."/>
            <person name="Cascant-Lopez E."/>
            <person name="Sobczyk M."/>
            <person name="Cockerton H.M."/>
            <person name="Harrison R.J."/>
        </authorList>
    </citation>
    <scope>NUCLEOTIDE SEQUENCE [LARGE SCALE GENOMIC DNA]</scope>
    <source>
        <strain evidence="1 2">12008</strain>
    </source>
</reference>
<dbReference type="Proteomes" id="UP000236305">
    <property type="component" value="Unassembled WGS sequence"/>
</dbReference>
<name>A0AA44WCS7_VERDA</name>
<dbReference type="EMBL" id="MPSH01000059">
    <property type="protein sequence ID" value="PNH26670.1"/>
    <property type="molecule type" value="Genomic_DNA"/>
</dbReference>
<evidence type="ECO:0000313" key="2">
    <source>
        <dbReference type="Proteomes" id="UP000236305"/>
    </source>
</evidence>
<protein>
    <submittedName>
        <fullName evidence="1">Uncharacterized protein</fullName>
    </submittedName>
</protein>
<dbReference type="AlphaFoldDB" id="A0AA44WCS7"/>
<comment type="caution">
    <text evidence="1">The sequence shown here is derived from an EMBL/GenBank/DDBJ whole genome shotgun (WGS) entry which is preliminary data.</text>
</comment>